<name>A0A1X7IS90_9BACL</name>
<dbReference type="STRING" id="1852522.SAMN06295960_0762"/>
<dbReference type="RefSeq" id="WP_085492991.1">
    <property type="nucleotide sequence ID" value="NZ_FXAZ01000001.1"/>
</dbReference>
<evidence type="ECO:0000256" key="1">
    <source>
        <dbReference type="ARBA" id="ARBA00022679"/>
    </source>
</evidence>
<gene>
    <name evidence="3" type="ORF">SAMN06295960_0762</name>
</gene>
<protein>
    <submittedName>
        <fullName evidence="3">Predicted N-acetyltransferase YhbS</fullName>
    </submittedName>
</protein>
<dbReference type="PANTHER" id="PTHR43877">
    <property type="entry name" value="AMINOALKYLPHOSPHONATE N-ACETYLTRANSFERASE-RELATED-RELATED"/>
    <property type="match status" value="1"/>
</dbReference>
<dbReference type="GO" id="GO:0016747">
    <property type="term" value="F:acyltransferase activity, transferring groups other than amino-acyl groups"/>
    <property type="evidence" value="ECO:0007669"/>
    <property type="project" value="InterPro"/>
</dbReference>
<evidence type="ECO:0000256" key="2">
    <source>
        <dbReference type="ARBA" id="ARBA00023315"/>
    </source>
</evidence>
<keyword evidence="1 3" id="KW-0808">Transferase</keyword>
<dbReference type="InterPro" id="IPR050832">
    <property type="entry name" value="Bact_Acetyltransf"/>
</dbReference>
<dbReference type="Gene3D" id="3.40.630.30">
    <property type="match status" value="1"/>
</dbReference>
<keyword evidence="2" id="KW-0012">Acyltransferase</keyword>
<evidence type="ECO:0000313" key="3">
    <source>
        <dbReference type="EMBL" id="SMG18063.1"/>
    </source>
</evidence>
<keyword evidence="4" id="KW-1185">Reference proteome</keyword>
<dbReference type="PROSITE" id="PS51186">
    <property type="entry name" value="GNAT"/>
    <property type="match status" value="1"/>
</dbReference>
<reference evidence="3 4" key="1">
    <citation type="submission" date="2017-04" db="EMBL/GenBank/DDBJ databases">
        <authorList>
            <person name="Afonso C.L."/>
            <person name="Miller P.J."/>
            <person name="Scott M.A."/>
            <person name="Spackman E."/>
            <person name="Goraichik I."/>
            <person name="Dimitrov K.M."/>
            <person name="Suarez D.L."/>
            <person name="Swayne D.E."/>
        </authorList>
    </citation>
    <scope>NUCLEOTIDE SEQUENCE [LARGE SCALE GENOMIC DNA]</scope>
    <source>
        <strain evidence="3 4">11</strain>
    </source>
</reference>
<dbReference type="InterPro" id="IPR016181">
    <property type="entry name" value="Acyl_CoA_acyltransferase"/>
</dbReference>
<dbReference type="Pfam" id="PF00583">
    <property type="entry name" value="Acetyltransf_1"/>
    <property type="match status" value="1"/>
</dbReference>
<accession>A0A1X7IS90</accession>
<proteinExistence type="predicted"/>
<dbReference type="Proteomes" id="UP000193834">
    <property type="component" value="Unassembled WGS sequence"/>
</dbReference>
<dbReference type="CDD" id="cd04301">
    <property type="entry name" value="NAT_SF"/>
    <property type="match status" value="1"/>
</dbReference>
<sequence>MIKYRSMKPGESVQIVQIDRSEYIPSIFEMKDGELVEIPQNHECTNWDEDTLREIQTRYEEELSHGGAAYGAYDGEKLVGFGVLAHKWRGDSQDQLQLDLMYVSRTYRRQGIGSRIIQLLEDEARRRGAKWLYISSTETESAVSFYKRHSGQITEQVDRELYDKEPLDIHMLKKL</sequence>
<dbReference type="AlphaFoldDB" id="A0A1X7IS90"/>
<evidence type="ECO:0000313" key="4">
    <source>
        <dbReference type="Proteomes" id="UP000193834"/>
    </source>
</evidence>
<dbReference type="OrthoDB" id="8116556at2"/>
<dbReference type="EMBL" id="FXAZ01000001">
    <property type="protein sequence ID" value="SMG18063.1"/>
    <property type="molecule type" value="Genomic_DNA"/>
</dbReference>
<dbReference type="InterPro" id="IPR000182">
    <property type="entry name" value="GNAT_dom"/>
</dbReference>
<dbReference type="SUPFAM" id="SSF55729">
    <property type="entry name" value="Acyl-CoA N-acyltransferases (Nat)"/>
    <property type="match status" value="1"/>
</dbReference>
<organism evidence="3 4">
    <name type="scientific">Paenibacillus aquistagni</name>
    <dbReference type="NCBI Taxonomy" id="1852522"/>
    <lineage>
        <taxon>Bacteria</taxon>
        <taxon>Bacillati</taxon>
        <taxon>Bacillota</taxon>
        <taxon>Bacilli</taxon>
        <taxon>Bacillales</taxon>
        <taxon>Paenibacillaceae</taxon>
        <taxon>Paenibacillus</taxon>
    </lineage>
</organism>